<evidence type="ECO:0000313" key="8">
    <source>
        <dbReference type="Proteomes" id="UP000266188"/>
    </source>
</evidence>
<evidence type="ECO:0000259" key="6">
    <source>
        <dbReference type="PROSITE" id="PS50011"/>
    </source>
</evidence>
<dbReference type="GO" id="GO:0004674">
    <property type="term" value="F:protein serine/threonine kinase activity"/>
    <property type="evidence" value="ECO:0007669"/>
    <property type="project" value="UniProtKB-KW"/>
</dbReference>
<keyword evidence="1" id="KW-0723">Serine/threonine-protein kinase</keyword>
<dbReference type="InterPro" id="IPR051175">
    <property type="entry name" value="CLK_kinases"/>
</dbReference>
<dbReference type="AlphaFoldDB" id="A0A3A2ZHN5"/>
<dbReference type="GO" id="GO:0005634">
    <property type="term" value="C:nucleus"/>
    <property type="evidence" value="ECO:0007669"/>
    <property type="project" value="TreeGrafter"/>
</dbReference>
<evidence type="ECO:0000256" key="1">
    <source>
        <dbReference type="ARBA" id="ARBA00022527"/>
    </source>
</evidence>
<comment type="caution">
    <text evidence="7">The sequence shown here is derived from an EMBL/GenBank/DDBJ whole genome shotgun (WGS) entry which is preliminary data.</text>
</comment>
<keyword evidence="4 7" id="KW-0418">Kinase</keyword>
<proteinExistence type="predicted"/>
<dbReference type="Proteomes" id="UP000266188">
    <property type="component" value="Unassembled WGS sequence"/>
</dbReference>
<dbReference type="PANTHER" id="PTHR45646">
    <property type="entry name" value="SERINE/THREONINE-PROTEIN KINASE DOA-RELATED"/>
    <property type="match status" value="1"/>
</dbReference>
<protein>
    <submittedName>
        <fullName evidence="7">Protein kinase domain-containing protein</fullName>
    </submittedName>
</protein>
<dbReference type="InterPro" id="IPR011009">
    <property type="entry name" value="Kinase-like_dom_sf"/>
</dbReference>
<keyword evidence="3" id="KW-0547">Nucleotide-binding</keyword>
<reference evidence="8" key="1">
    <citation type="submission" date="2017-02" db="EMBL/GenBank/DDBJ databases">
        <authorList>
            <person name="Tafer H."/>
            <person name="Lopandic K."/>
        </authorList>
    </citation>
    <scope>NUCLEOTIDE SEQUENCE [LARGE SCALE GENOMIC DNA]</scope>
    <source>
        <strain evidence="8">CBS 366.77</strain>
    </source>
</reference>
<sequence length="314" mass="35836">MTTLMKWVTRAFRRAPSPPICFPTSGFETVHQVLGEERFQQVKQGQYYPANIGDVLSSKYQIIGKLGFGTTSTAWLACDLEGHQYVTLKINTRDEDNKQEFQIYKQLNQGSSWHPGHVHIRKALDIFTIPRSGGDHPCLVQKPMWESFRDLLYRNDNHQFSEDLFKAGLMQIFLALDYLHTECKLVHTGKTYPYSVDLPKSVTLICILLDIKSDNILQEIEDKSILESFTQAELKSPSPRKIVDGSPVYASRRFDLPKVFGRAVLSDFGSAVQGDERRNHDAQPNIYKSPEVMLKTDWSYPVDIWNVGAMVGFV</sequence>
<dbReference type="PROSITE" id="PS50011">
    <property type="entry name" value="PROTEIN_KINASE_DOM"/>
    <property type="match status" value="1"/>
</dbReference>
<accession>A0A3A2ZHN5</accession>
<gene>
    <name evidence="7" type="ORF">PHISCL_04918</name>
</gene>
<evidence type="ECO:0000256" key="4">
    <source>
        <dbReference type="ARBA" id="ARBA00022777"/>
    </source>
</evidence>
<dbReference type="SUPFAM" id="SSF56112">
    <property type="entry name" value="Protein kinase-like (PK-like)"/>
    <property type="match status" value="1"/>
</dbReference>
<dbReference type="PANTHER" id="PTHR45646:SF11">
    <property type="entry name" value="SERINE_THREONINE-PROTEIN KINASE DOA"/>
    <property type="match status" value="1"/>
</dbReference>
<evidence type="ECO:0000256" key="2">
    <source>
        <dbReference type="ARBA" id="ARBA00022679"/>
    </source>
</evidence>
<evidence type="ECO:0000256" key="3">
    <source>
        <dbReference type="ARBA" id="ARBA00022741"/>
    </source>
</evidence>
<dbReference type="EMBL" id="MVGC01000153">
    <property type="protein sequence ID" value="RJE22739.1"/>
    <property type="molecule type" value="Genomic_DNA"/>
</dbReference>
<dbReference type="OrthoDB" id="5979581at2759"/>
<dbReference type="GO" id="GO:0043484">
    <property type="term" value="P:regulation of RNA splicing"/>
    <property type="evidence" value="ECO:0007669"/>
    <property type="project" value="TreeGrafter"/>
</dbReference>
<organism evidence="7 8">
    <name type="scientific">Aspergillus sclerotialis</name>
    <dbReference type="NCBI Taxonomy" id="2070753"/>
    <lineage>
        <taxon>Eukaryota</taxon>
        <taxon>Fungi</taxon>
        <taxon>Dikarya</taxon>
        <taxon>Ascomycota</taxon>
        <taxon>Pezizomycotina</taxon>
        <taxon>Eurotiomycetes</taxon>
        <taxon>Eurotiomycetidae</taxon>
        <taxon>Eurotiales</taxon>
        <taxon>Aspergillaceae</taxon>
        <taxon>Aspergillus</taxon>
        <taxon>Aspergillus subgen. Polypaecilum</taxon>
    </lineage>
</organism>
<name>A0A3A2ZHN5_9EURO</name>
<keyword evidence="8" id="KW-1185">Reference proteome</keyword>
<dbReference type="InterPro" id="IPR000719">
    <property type="entry name" value="Prot_kinase_dom"/>
</dbReference>
<dbReference type="Gene3D" id="1.10.510.10">
    <property type="entry name" value="Transferase(Phosphotransferase) domain 1"/>
    <property type="match status" value="1"/>
</dbReference>
<dbReference type="STRING" id="2070753.A0A3A2ZHN5"/>
<dbReference type="Gene3D" id="3.30.200.20">
    <property type="entry name" value="Phosphorylase Kinase, domain 1"/>
    <property type="match status" value="1"/>
</dbReference>
<keyword evidence="2" id="KW-0808">Transferase</keyword>
<dbReference type="SMART" id="SM00220">
    <property type="entry name" value="S_TKc"/>
    <property type="match status" value="1"/>
</dbReference>
<evidence type="ECO:0000256" key="5">
    <source>
        <dbReference type="ARBA" id="ARBA00022840"/>
    </source>
</evidence>
<feature type="domain" description="Protein kinase" evidence="6">
    <location>
        <begin position="60"/>
        <end position="314"/>
    </location>
</feature>
<keyword evidence="5" id="KW-0067">ATP-binding</keyword>
<dbReference type="GO" id="GO:0005524">
    <property type="term" value="F:ATP binding"/>
    <property type="evidence" value="ECO:0007669"/>
    <property type="project" value="UniProtKB-KW"/>
</dbReference>
<evidence type="ECO:0000313" key="7">
    <source>
        <dbReference type="EMBL" id="RJE22739.1"/>
    </source>
</evidence>